<feature type="compositionally biased region" description="Polar residues" evidence="1">
    <location>
        <begin position="396"/>
        <end position="422"/>
    </location>
</feature>
<dbReference type="EMBL" id="UFQS01000005">
    <property type="protein sequence ID" value="SSW96926.1"/>
    <property type="molecule type" value="Genomic_DNA"/>
</dbReference>
<proteinExistence type="predicted"/>
<dbReference type="GO" id="GO:0005509">
    <property type="term" value="F:calcium ion binding"/>
    <property type="evidence" value="ECO:0007669"/>
    <property type="project" value="TreeGrafter"/>
</dbReference>
<dbReference type="EMBL" id="UFQT01000005">
    <property type="protein sequence ID" value="SSX17313.1"/>
    <property type="molecule type" value="Genomic_DNA"/>
</dbReference>
<dbReference type="Pfam" id="PF00168">
    <property type="entry name" value="C2"/>
    <property type="match status" value="2"/>
</dbReference>
<dbReference type="PROSITE" id="PS50004">
    <property type="entry name" value="C2"/>
    <property type="match status" value="2"/>
</dbReference>
<dbReference type="GO" id="GO:0005544">
    <property type="term" value="F:calcium-dependent phospholipid binding"/>
    <property type="evidence" value="ECO:0007669"/>
    <property type="project" value="TreeGrafter"/>
</dbReference>
<accession>A0A336JW08</accession>
<feature type="domain" description="C2" evidence="3">
    <location>
        <begin position="686"/>
        <end position="832"/>
    </location>
</feature>
<dbReference type="SUPFAM" id="SSF49562">
    <property type="entry name" value="C2 domain (Calcium/lipid-binding domain, CaLB)"/>
    <property type="match status" value="2"/>
</dbReference>
<dbReference type="Gene3D" id="2.60.40.150">
    <property type="entry name" value="C2 domain"/>
    <property type="match status" value="2"/>
</dbReference>
<keyword evidence="2" id="KW-0472">Membrane</keyword>
<dbReference type="SMART" id="SM00239">
    <property type="entry name" value="C2"/>
    <property type="match status" value="2"/>
</dbReference>
<dbReference type="OMA" id="CEARITK"/>
<dbReference type="PANTHER" id="PTHR10024:SF252">
    <property type="entry name" value="SYNAPTOTAGMIN-12"/>
    <property type="match status" value="1"/>
</dbReference>
<feature type="region of interest" description="Disordered" evidence="1">
    <location>
        <begin position="172"/>
        <end position="192"/>
    </location>
</feature>
<dbReference type="GO" id="GO:0000149">
    <property type="term" value="F:SNARE binding"/>
    <property type="evidence" value="ECO:0007669"/>
    <property type="project" value="TreeGrafter"/>
</dbReference>
<feature type="domain" description="C2" evidence="3">
    <location>
        <begin position="549"/>
        <end position="675"/>
    </location>
</feature>
<reference evidence="5" key="2">
    <citation type="submission" date="2018-07" db="EMBL/GenBank/DDBJ databases">
        <authorList>
            <person name="Quirk P.G."/>
            <person name="Krulwich T.A."/>
        </authorList>
    </citation>
    <scope>NUCLEOTIDE SEQUENCE</scope>
</reference>
<dbReference type="InterPro" id="IPR035892">
    <property type="entry name" value="C2_domain_sf"/>
</dbReference>
<gene>
    <name evidence="4" type="primary">CSON012536</name>
</gene>
<organism evidence="4">
    <name type="scientific">Culicoides sonorensis</name>
    <name type="common">Biting midge</name>
    <dbReference type="NCBI Taxonomy" id="179676"/>
    <lineage>
        <taxon>Eukaryota</taxon>
        <taxon>Metazoa</taxon>
        <taxon>Ecdysozoa</taxon>
        <taxon>Arthropoda</taxon>
        <taxon>Hexapoda</taxon>
        <taxon>Insecta</taxon>
        <taxon>Pterygota</taxon>
        <taxon>Neoptera</taxon>
        <taxon>Endopterygota</taxon>
        <taxon>Diptera</taxon>
        <taxon>Nematocera</taxon>
        <taxon>Chironomoidea</taxon>
        <taxon>Ceratopogonidae</taxon>
        <taxon>Ceratopogoninae</taxon>
        <taxon>Culicoides</taxon>
        <taxon>Monoculicoides</taxon>
    </lineage>
</organism>
<dbReference type="GO" id="GO:0005886">
    <property type="term" value="C:plasma membrane"/>
    <property type="evidence" value="ECO:0007669"/>
    <property type="project" value="TreeGrafter"/>
</dbReference>
<feature type="transmembrane region" description="Helical" evidence="2">
    <location>
        <begin position="6"/>
        <end position="27"/>
    </location>
</feature>
<dbReference type="GO" id="GO:0030276">
    <property type="term" value="F:clathrin binding"/>
    <property type="evidence" value="ECO:0007669"/>
    <property type="project" value="TreeGrafter"/>
</dbReference>
<evidence type="ECO:0000313" key="5">
    <source>
        <dbReference type="EMBL" id="SSX17313.1"/>
    </source>
</evidence>
<keyword evidence="2" id="KW-1133">Transmembrane helix</keyword>
<keyword evidence="2" id="KW-0812">Transmembrane</keyword>
<dbReference type="GO" id="GO:0070382">
    <property type="term" value="C:exocytic vesicle"/>
    <property type="evidence" value="ECO:0007669"/>
    <property type="project" value="TreeGrafter"/>
</dbReference>
<evidence type="ECO:0000256" key="2">
    <source>
        <dbReference type="SAM" id="Phobius"/>
    </source>
</evidence>
<evidence type="ECO:0000313" key="4">
    <source>
        <dbReference type="EMBL" id="SSW96926.1"/>
    </source>
</evidence>
<feature type="region of interest" description="Disordered" evidence="1">
    <location>
        <begin position="396"/>
        <end position="425"/>
    </location>
</feature>
<protein>
    <submittedName>
        <fullName evidence="4">CSON012536 protein</fullName>
    </submittedName>
</protein>
<dbReference type="FunFam" id="2.60.40.150:FF:000294">
    <property type="entry name" value="Synaptotagmin 1-like Protein"/>
    <property type="match status" value="1"/>
</dbReference>
<dbReference type="InterPro" id="IPR000008">
    <property type="entry name" value="C2_dom"/>
</dbReference>
<sequence>METFLTILLLVALIILLIFIMCHILGLKSKSWFRTAAEEKIGLQNHNLFNANGYLMQSNSEILLGNHGSFKRFDSVDRDASQQYGNNNKPVSSPLWTSVTSPPKEIYAVAIPPQPTRVPPKPPAQFSSGTKSFEEKILLKQHSLNSNMPPTPPPSAPLTNTKMNTVIPRPVPKKQMSAPTSHTIIPPLTPPVSATNVKRAPIQKQCTNPFLEETIELDLININDAVSSSDSNKSSVKNPFIDDHEEIFSFDPKKIQNMIEDTQDPLKACEARITKLESIRKLSANFQHHHDLDDFSKTIVDNSQVSLSDNITTTLKPTITSNNVSTTLERYKTKTELLNHIKEMSSNLDNTIEGLTNNLKILDARSSENLSSSHQFPLRNRSMSETRVEEISNVLSNQDHSSETDLNNTNNNPFFIGSQNTKSDSEEISVHDESLMLHKTPSEMYLEQYSTSTSSSGLTRSGKNYNLVQQTEMNGHLSFVRSLENTKALIKQNSYGKQGNGLMHTSTSSGSNSCDTNSMSSLKRATSCDSVSSESSVVLGDLEQIRPPVTGSLCIGLQFDKNNATEEGCELFLYVLEAKDLTSSEPTEAMDTFVRIYLVPDEKSNNGPLQTKVFKNSRCPSYQETFSFWINKTTNRQIKRSLWFHLYHKSSRAHTLIGEAELKLTETSRPITTWLQLTDSRHNHYNWGELMFSLSYLPTAERLTIVVVKARNIRIPSTDKVSVVPELQNVFVKVYLLKNDRKVCKKKTTIKRGERCPIYNEAMIFSVPPYMLSQVQVRLTVVNAMDGPDGRSNAVITPIGHVIVGSGTSGKGLRHWHQMLTTSLRKPVAMWHALRITHRNDKKHYSNNSLKG</sequence>
<evidence type="ECO:0000256" key="1">
    <source>
        <dbReference type="SAM" id="MobiDB-lite"/>
    </source>
</evidence>
<evidence type="ECO:0000259" key="3">
    <source>
        <dbReference type="PROSITE" id="PS50004"/>
    </source>
</evidence>
<dbReference type="CDD" id="cd00030">
    <property type="entry name" value="C2"/>
    <property type="match status" value="1"/>
</dbReference>
<dbReference type="GO" id="GO:0001786">
    <property type="term" value="F:phosphatidylserine binding"/>
    <property type="evidence" value="ECO:0007669"/>
    <property type="project" value="TreeGrafter"/>
</dbReference>
<name>A0A336JW08_CULSO</name>
<dbReference type="VEuPathDB" id="VectorBase:CSON012536"/>
<dbReference type="PANTHER" id="PTHR10024">
    <property type="entry name" value="SYNAPTOTAGMIN"/>
    <property type="match status" value="1"/>
</dbReference>
<dbReference type="GO" id="GO:0048488">
    <property type="term" value="P:synaptic vesicle endocytosis"/>
    <property type="evidence" value="ECO:0007669"/>
    <property type="project" value="TreeGrafter"/>
</dbReference>
<reference evidence="4" key="1">
    <citation type="submission" date="2018-04" db="EMBL/GenBank/DDBJ databases">
        <authorList>
            <person name="Go L.Y."/>
            <person name="Mitchell J.A."/>
        </authorList>
    </citation>
    <scope>NUCLEOTIDE SEQUENCE</scope>
    <source>
        <tissue evidence="4">Whole organism</tissue>
    </source>
</reference>
<dbReference type="GO" id="GO:0048791">
    <property type="term" value="P:calcium ion-regulated exocytosis of neurotransmitter"/>
    <property type="evidence" value="ECO:0007669"/>
    <property type="project" value="TreeGrafter"/>
</dbReference>
<dbReference type="GO" id="GO:0098793">
    <property type="term" value="C:presynapse"/>
    <property type="evidence" value="ECO:0007669"/>
    <property type="project" value="GOC"/>
</dbReference>
<dbReference type="AlphaFoldDB" id="A0A336JW08"/>